<accession>A0ABQ3WSX8</accession>
<dbReference type="Pfam" id="PF12802">
    <property type="entry name" value="MarR_2"/>
    <property type="match status" value="1"/>
</dbReference>
<sequence>MTRPVHRVAPATDTPVRQDSLRAHNLILTFRQIVGAPVPISRIELAAATGLTRPTISRIVDELLTAGLVVEAEPARSGNSGRPRVGLSLARTGPAGLGLDIRADSLSVCVVDLTGTVRHLDFAPHRSLSGPNADSNHRAAPGLDGAPRGRRDLDPEDTLRSLAAMAEKAIRAAMAESLTVVGATLAVPGPVDGGMVRFAPTLGWRDVDAGGILAALIGTDDLPVGVDNDAGLAALGELYAGGPELRDFVCVSGEFDIGAGLVLGGVPLRGSRGWGGELGHVMVDSSGPACACGATGCLQCYAGLQRIIDAAPDLPPSPQQPAVAIDTLVSNGSPEILAALNRAASALGIAVSALVNLVNVDTVLLGGSYSLLTSWLTDGIDRELRSRVLTTRWSPIEVRPSLLGPDAAVIGAALQAIDQVRRDPNPWLARRG</sequence>
<organism evidence="4">
    <name type="scientific">Actinoplanes campanulatus</name>
    <dbReference type="NCBI Taxonomy" id="113559"/>
    <lineage>
        <taxon>Bacteria</taxon>
        <taxon>Bacillati</taxon>
        <taxon>Actinomycetota</taxon>
        <taxon>Actinomycetes</taxon>
        <taxon>Micromonosporales</taxon>
        <taxon>Micromonosporaceae</taxon>
        <taxon>Actinoplanes</taxon>
    </lineage>
</organism>
<keyword evidence="4" id="KW-0418">Kinase</keyword>
<evidence type="ECO:0000313" key="4">
    <source>
        <dbReference type="EMBL" id="GID49393.1"/>
    </source>
</evidence>
<dbReference type="Gene3D" id="3.30.420.40">
    <property type="match status" value="2"/>
</dbReference>
<feature type="region of interest" description="Disordered" evidence="2">
    <location>
        <begin position="124"/>
        <end position="154"/>
    </location>
</feature>
<name>A0ABQ3WSX8_9ACTN</name>
<dbReference type="InterPro" id="IPR000600">
    <property type="entry name" value="ROK"/>
</dbReference>
<dbReference type="PANTHER" id="PTHR18964">
    <property type="entry name" value="ROK (REPRESSOR, ORF, KINASE) FAMILY"/>
    <property type="match status" value="1"/>
</dbReference>
<dbReference type="PANTHER" id="PTHR18964:SF149">
    <property type="entry name" value="BIFUNCTIONAL UDP-N-ACETYLGLUCOSAMINE 2-EPIMERASE_N-ACETYLMANNOSAMINE KINASE"/>
    <property type="match status" value="1"/>
</dbReference>
<comment type="caution">
    <text evidence="4">The sequence shown here is derived from an EMBL/GenBank/DDBJ whole genome shotgun (WGS) entry which is preliminary data.</text>
</comment>
<dbReference type="SUPFAM" id="SSF53067">
    <property type="entry name" value="Actin-like ATPase domain"/>
    <property type="match status" value="1"/>
</dbReference>
<evidence type="ECO:0000256" key="2">
    <source>
        <dbReference type="SAM" id="MobiDB-lite"/>
    </source>
</evidence>
<evidence type="ECO:0000259" key="3">
    <source>
        <dbReference type="Pfam" id="PF12802"/>
    </source>
</evidence>
<dbReference type="EMBL" id="BOMF01000127">
    <property type="protein sequence ID" value="GID49393.1"/>
    <property type="molecule type" value="Genomic_DNA"/>
</dbReference>
<proteinExistence type="inferred from homology"/>
<dbReference type="InterPro" id="IPR036390">
    <property type="entry name" value="WH_DNA-bd_sf"/>
</dbReference>
<dbReference type="InterPro" id="IPR043129">
    <property type="entry name" value="ATPase_NBD"/>
</dbReference>
<evidence type="ECO:0000256" key="1">
    <source>
        <dbReference type="ARBA" id="ARBA00006479"/>
    </source>
</evidence>
<dbReference type="RefSeq" id="WP_204299506.1">
    <property type="nucleotide sequence ID" value="NZ_BAAAGQ010000021.1"/>
</dbReference>
<comment type="similarity">
    <text evidence="1">Belongs to the ROK (NagC/XylR) family.</text>
</comment>
<keyword evidence="4" id="KW-0808">Transferase</keyword>
<gene>
    <name evidence="4" type="ORF">Aca07nite_66680</name>
</gene>
<dbReference type="Pfam" id="PF00480">
    <property type="entry name" value="ROK"/>
    <property type="match status" value="1"/>
</dbReference>
<protein>
    <submittedName>
        <fullName evidence="4">Sugar kinase</fullName>
    </submittedName>
</protein>
<dbReference type="InterPro" id="IPR000835">
    <property type="entry name" value="HTH_MarR-typ"/>
</dbReference>
<dbReference type="GO" id="GO:0016301">
    <property type="term" value="F:kinase activity"/>
    <property type="evidence" value="ECO:0007669"/>
    <property type="project" value="UniProtKB-KW"/>
</dbReference>
<feature type="domain" description="HTH marR-type" evidence="3">
    <location>
        <begin position="40"/>
        <end position="74"/>
    </location>
</feature>
<reference evidence="4" key="1">
    <citation type="submission" date="2021-01" db="EMBL/GenBank/DDBJ databases">
        <title>Whole genome shotgun sequence of Actinoplanes capillaceus NBRC 16408.</title>
        <authorList>
            <person name="Komaki H."/>
            <person name="Tamura T."/>
        </authorList>
    </citation>
    <scope>NUCLEOTIDE SEQUENCE [LARGE SCALE GENOMIC DNA]</scope>
    <source>
        <strain evidence="4">NBRC 16408</strain>
    </source>
</reference>
<dbReference type="InterPro" id="IPR036388">
    <property type="entry name" value="WH-like_DNA-bd_sf"/>
</dbReference>
<dbReference type="SUPFAM" id="SSF46785">
    <property type="entry name" value="Winged helix' DNA-binding domain"/>
    <property type="match status" value="1"/>
</dbReference>
<dbReference type="Gene3D" id="1.10.10.10">
    <property type="entry name" value="Winged helix-like DNA-binding domain superfamily/Winged helix DNA-binding domain"/>
    <property type="match status" value="1"/>
</dbReference>